<sequence>MKRRSKKSRRKRRRTSNKKSFKKRSGTSYNGDVSYKFVNTGPVTVQTYGMIGQFAAVSFNWGGNGVMDDATPTTTLNSNSAFNGISATYAYYKIVGLKIEYFPYTDIALASTIAPTILQTSRTQYWSNVENNKGISTITYTQKTMAPDFKEMKGSSNFKRFIRVNKFYRKTGVYNSDWIPTGNNYADVYSMINPQFIGYPDASQVGTWKATYFVKFKAPNFVTLG</sequence>
<reference evidence="2" key="1">
    <citation type="submission" date="2021-12" db="EMBL/GenBank/DDBJ databases">
        <title>Lineage-specific microbe-virus interactions reveal viral roles in promoting carbon loss from peatlands along a natural permafrost thaw gradient.</title>
        <authorList>
            <person name="Trubl G."/>
            <person name="Roux S."/>
            <person name="Borton M.A."/>
            <person name="Varsani A."/>
            <person name="Li Y.-F."/>
            <person name="Sun C."/>
            <person name="Shaffer M."/>
            <person name="Jang H.B."/>
            <person name="Woodcroft B.J."/>
            <person name="Tyson G.W."/>
            <person name="Wrighton K."/>
            <person name="Saleska S."/>
            <person name="Eloe-Fadrosh E.A."/>
            <person name="Sullivan M.B."/>
            <person name="Rich V.I."/>
        </authorList>
    </citation>
    <scope>NUCLEOTIDE SEQUENCE</scope>
</reference>
<organism evidence="2">
    <name type="scientific">Miresoil virus 173</name>
    <dbReference type="NCBI Taxonomy" id="2911455"/>
    <lineage>
        <taxon>Viruses</taxon>
        <taxon>Miresoil_virus_gcode6_group</taxon>
    </lineage>
</organism>
<protein>
    <submittedName>
        <fullName evidence="2">Capsid protein</fullName>
    </submittedName>
</protein>
<accession>A0A9E8YXD9</accession>
<dbReference type="EMBL" id="OM419067">
    <property type="protein sequence ID" value="WAK78044.1"/>
    <property type="molecule type" value="Genomic_DNA"/>
</dbReference>
<name>A0A9E8YXD9_9VIRU</name>
<evidence type="ECO:0000256" key="1">
    <source>
        <dbReference type="SAM" id="MobiDB-lite"/>
    </source>
</evidence>
<feature type="region of interest" description="Disordered" evidence="1">
    <location>
        <begin position="1"/>
        <end position="27"/>
    </location>
</feature>
<feature type="compositionally biased region" description="Basic residues" evidence="1">
    <location>
        <begin position="1"/>
        <end position="25"/>
    </location>
</feature>
<dbReference type="Proteomes" id="UP001262539">
    <property type="component" value="Segment"/>
</dbReference>
<proteinExistence type="predicted"/>
<evidence type="ECO:0000313" key="2">
    <source>
        <dbReference type="EMBL" id="WAK78044.1"/>
    </source>
</evidence>